<sequence>MTATTLDLITIRNIEITAHVDAGKTTTERILNYADVSHKVGEVHNGTTTTDFTDQERERGITIAPAATNCRPTLDGVGHTINLTDTPGHVDFTVEVERCLCVLDCAVAVFDAVAGVEPQSETVWRQADRCRMPRVCFVNEMDRTGADLAACVAEILEELRAEVARWRDRLPERSAGTLVSSLDRLARSDVSSGAT</sequence>
<evidence type="ECO:0000256" key="1">
    <source>
        <dbReference type="ARBA" id="ARBA00022741"/>
    </source>
</evidence>
<dbReference type="NCBIfam" id="TIGR00231">
    <property type="entry name" value="small_GTP"/>
    <property type="match status" value="1"/>
</dbReference>
<dbReference type="SUPFAM" id="SSF52540">
    <property type="entry name" value="P-loop containing nucleoside triphosphate hydrolases"/>
    <property type="match status" value="1"/>
</dbReference>
<reference evidence="5 6" key="1">
    <citation type="submission" date="2019-08" db="EMBL/GenBank/DDBJ databases">
        <title>Actinomadura sp. nov. CYP1-5 isolated from mountain soil.</title>
        <authorList>
            <person name="Songsumanus A."/>
            <person name="Kuncharoen N."/>
            <person name="Kudo T."/>
            <person name="Yuki M."/>
            <person name="Igarashi Y."/>
            <person name="Tanasupawat S."/>
        </authorList>
    </citation>
    <scope>NUCLEOTIDE SEQUENCE [LARGE SCALE GENOMIC DNA]</scope>
    <source>
        <strain evidence="5 6">CYP1-5</strain>
    </source>
</reference>
<dbReference type="Proteomes" id="UP000323505">
    <property type="component" value="Unassembled WGS sequence"/>
</dbReference>
<gene>
    <name evidence="5" type="ORF">FXF68_04880</name>
</gene>
<evidence type="ECO:0000256" key="2">
    <source>
        <dbReference type="ARBA" id="ARBA00022917"/>
    </source>
</evidence>
<dbReference type="AlphaFoldDB" id="A0A5D3FYR2"/>
<dbReference type="InterPro" id="IPR000795">
    <property type="entry name" value="T_Tr_GTP-bd_dom"/>
</dbReference>
<dbReference type="GO" id="GO:0003924">
    <property type="term" value="F:GTPase activity"/>
    <property type="evidence" value="ECO:0007669"/>
    <property type="project" value="InterPro"/>
</dbReference>
<evidence type="ECO:0000256" key="3">
    <source>
        <dbReference type="ARBA" id="ARBA00023134"/>
    </source>
</evidence>
<dbReference type="EMBL" id="VSRQ01000001">
    <property type="protein sequence ID" value="TYK53066.1"/>
    <property type="molecule type" value="Genomic_DNA"/>
</dbReference>
<dbReference type="Pfam" id="PF00009">
    <property type="entry name" value="GTP_EFTU"/>
    <property type="match status" value="1"/>
</dbReference>
<proteinExistence type="predicted"/>
<dbReference type="InterPro" id="IPR005225">
    <property type="entry name" value="Small_GTP-bd"/>
</dbReference>
<evidence type="ECO:0000313" key="5">
    <source>
        <dbReference type="EMBL" id="TYK53066.1"/>
    </source>
</evidence>
<feature type="domain" description="Tr-type G" evidence="4">
    <location>
        <begin position="9"/>
        <end position="195"/>
    </location>
</feature>
<keyword evidence="2" id="KW-0648">Protein biosynthesis</keyword>
<accession>A0A5D3FYR2</accession>
<keyword evidence="1" id="KW-0547">Nucleotide-binding</keyword>
<dbReference type="Gene3D" id="3.40.50.300">
    <property type="entry name" value="P-loop containing nucleotide triphosphate hydrolases"/>
    <property type="match status" value="2"/>
</dbReference>
<comment type="caution">
    <text evidence="5">The sequence shown here is derived from an EMBL/GenBank/DDBJ whole genome shotgun (WGS) entry which is preliminary data.</text>
</comment>
<keyword evidence="3" id="KW-0342">GTP-binding</keyword>
<dbReference type="PROSITE" id="PS51722">
    <property type="entry name" value="G_TR_2"/>
    <property type="match status" value="1"/>
</dbReference>
<dbReference type="GO" id="GO:0032790">
    <property type="term" value="P:ribosome disassembly"/>
    <property type="evidence" value="ECO:0007669"/>
    <property type="project" value="TreeGrafter"/>
</dbReference>
<organism evidence="5 6">
    <name type="scientific">Actinomadura decatromicini</name>
    <dbReference type="NCBI Taxonomy" id="2604572"/>
    <lineage>
        <taxon>Bacteria</taxon>
        <taxon>Bacillati</taxon>
        <taxon>Actinomycetota</taxon>
        <taxon>Actinomycetes</taxon>
        <taxon>Streptosporangiales</taxon>
        <taxon>Thermomonosporaceae</taxon>
        <taxon>Actinomadura</taxon>
    </lineage>
</organism>
<dbReference type="PANTHER" id="PTHR43261">
    <property type="entry name" value="TRANSLATION ELONGATION FACTOR G-RELATED"/>
    <property type="match status" value="1"/>
</dbReference>
<keyword evidence="6" id="KW-1185">Reference proteome</keyword>
<evidence type="ECO:0000313" key="6">
    <source>
        <dbReference type="Proteomes" id="UP000323505"/>
    </source>
</evidence>
<name>A0A5D3FYR2_9ACTN</name>
<dbReference type="InterPro" id="IPR027417">
    <property type="entry name" value="P-loop_NTPase"/>
</dbReference>
<dbReference type="GO" id="GO:0006412">
    <property type="term" value="P:translation"/>
    <property type="evidence" value="ECO:0007669"/>
    <property type="project" value="UniProtKB-KW"/>
</dbReference>
<protein>
    <submittedName>
        <fullName evidence="5">GTP-binding protein</fullName>
    </submittedName>
</protein>
<dbReference type="PANTHER" id="PTHR43261:SF1">
    <property type="entry name" value="RIBOSOME-RELEASING FACTOR 2, MITOCHONDRIAL"/>
    <property type="match status" value="1"/>
</dbReference>
<dbReference type="PRINTS" id="PR00315">
    <property type="entry name" value="ELONGATNFCT"/>
</dbReference>
<dbReference type="GO" id="GO:0005525">
    <property type="term" value="F:GTP binding"/>
    <property type="evidence" value="ECO:0007669"/>
    <property type="project" value="UniProtKB-KW"/>
</dbReference>
<evidence type="ECO:0000259" key="4">
    <source>
        <dbReference type="PROSITE" id="PS51722"/>
    </source>
</evidence>